<dbReference type="OrthoDB" id="10627221at2759"/>
<reference evidence="2 3" key="1">
    <citation type="submission" date="2013-07" db="EMBL/GenBank/DDBJ databases">
        <title>The Genome Sequence of Kwoniella mangroviensis CBS10435.</title>
        <authorList>
            <consortium name="The Broad Institute Genome Sequencing Platform"/>
            <person name="Cuomo C."/>
            <person name="Litvintseva A."/>
            <person name="Chen Y."/>
            <person name="Heitman J."/>
            <person name="Sun S."/>
            <person name="Springer D."/>
            <person name="Dromer F."/>
            <person name="Young S.K."/>
            <person name="Zeng Q."/>
            <person name="Gargeya S."/>
            <person name="Fitzgerald M."/>
            <person name="Abouelleil A."/>
            <person name="Alvarado L."/>
            <person name="Berlin A.M."/>
            <person name="Chapman S.B."/>
            <person name="Dewar J."/>
            <person name="Goldberg J."/>
            <person name="Griggs A."/>
            <person name="Gujja S."/>
            <person name="Hansen M."/>
            <person name="Howarth C."/>
            <person name="Imamovic A."/>
            <person name="Larimer J."/>
            <person name="McCowan C."/>
            <person name="Murphy C."/>
            <person name="Pearson M."/>
            <person name="Priest M."/>
            <person name="Roberts A."/>
            <person name="Saif S."/>
            <person name="Shea T."/>
            <person name="Sykes S."/>
            <person name="Wortman J."/>
            <person name="Nusbaum C."/>
            <person name="Birren B."/>
        </authorList>
    </citation>
    <scope>NUCLEOTIDE SEQUENCE [LARGE SCALE GENOMIC DNA]</scope>
    <source>
        <strain evidence="2 3">CBS 10435</strain>
    </source>
</reference>
<sequence length="541" mass="61497">MSNRINASTTATQDLSRPVSSLSTLDKTLSLISRSFSDPIGALRWLLGQPASHSNTINEIDYDTLLAEMRELRLASETYERLSEDTTKDYTALYEKFQNLEEENDNLRQSQSTSLNSDPGEGRQMVSSHNYTRPWRGVGDSAFERDLKNEGREVERDEWGLAKLDLKGDPIALRPQEDKKDEEKDEDDADIISSEGQERERENESGQGGLSDVQLKSLISNARKIDHLITCTIGSIQSQITEERLKMMDQDEITKRVLGDSYQVYKVKNDLLSNPNLNEGELRRFVEEFLSDSIKHWFDFDNKISLNHILDGSSFKSTSEIQEDGVHVFLSSSIQSNDPTSDSMSQIYERVISLPKFHTSQAREYFSDAERYFEGETANRLTESVISQVQSHLPCDIPSDEGAKWHKDTRKVVRNYITDVMIQERGKRELQGRVGQGTQRSISIEVSPINPAPPESQVGSDSKAGTTTVLLAWRSLDGFFEKLPSPIHLTIDPYQHSEDQGSHMLEENKPAKGRRKTYKLMNGRAVRFMEFEEKHDPSEAE</sequence>
<gene>
    <name evidence="2" type="ORF">L486_08266</name>
</gene>
<feature type="region of interest" description="Disordered" evidence="1">
    <location>
        <begin position="170"/>
        <end position="209"/>
    </location>
</feature>
<reference evidence="3" key="2">
    <citation type="submission" date="2013-12" db="EMBL/GenBank/DDBJ databases">
        <title>Evolution of pathogenesis and genome organization in the Tremellales.</title>
        <authorList>
            <person name="Cuomo C."/>
            <person name="Litvintseva A."/>
            <person name="Heitman J."/>
            <person name="Chen Y."/>
            <person name="Sun S."/>
            <person name="Springer D."/>
            <person name="Dromer F."/>
            <person name="Young S."/>
            <person name="Zeng Q."/>
            <person name="Chapman S."/>
            <person name="Gujja S."/>
            <person name="Saif S."/>
            <person name="Birren B."/>
        </authorList>
    </citation>
    <scope>NUCLEOTIDE SEQUENCE [LARGE SCALE GENOMIC DNA]</scope>
    <source>
        <strain evidence="3">CBS 10435</strain>
    </source>
</reference>
<accession>A0A1B9IFR5</accession>
<dbReference type="Proteomes" id="UP000092583">
    <property type="component" value="Unassembled WGS sequence"/>
</dbReference>
<dbReference type="AlphaFoldDB" id="A0A1B9IFR5"/>
<feature type="region of interest" description="Disordered" evidence="1">
    <location>
        <begin position="101"/>
        <end position="138"/>
    </location>
</feature>
<keyword evidence="3" id="KW-1185">Reference proteome</keyword>
<protein>
    <submittedName>
        <fullName evidence="2">Uncharacterized protein</fullName>
    </submittedName>
</protein>
<evidence type="ECO:0000313" key="2">
    <source>
        <dbReference type="EMBL" id="OCF54352.1"/>
    </source>
</evidence>
<feature type="compositionally biased region" description="Polar residues" evidence="1">
    <location>
        <begin position="107"/>
        <end position="117"/>
    </location>
</feature>
<dbReference type="EMBL" id="KV700092">
    <property type="protein sequence ID" value="OCF54352.1"/>
    <property type="molecule type" value="Genomic_DNA"/>
</dbReference>
<proteinExistence type="predicted"/>
<organism evidence="2 3">
    <name type="scientific">Kwoniella mangroviensis CBS 10435</name>
    <dbReference type="NCBI Taxonomy" id="1331196"/>
    <lineage>
        <taxon>Eukaryota</taxon>
        <taxon>Fungi</taxon>
        <taxon>Dikarya</taxon>
        <taxon>Basidiomycota</taxon>
        <taxon>Agaricomycotina</taxon>
        <taxon>Tremellomycetes</taxon>
        <taxon>Tremellales</taxon>
        <taxon>Cryptococcaceae</taxon>
        <taxon>Kwoniella</taxon>
    </lineage>
</organism>
<evidence type="ECO:0000256" key="1">
    <source>
        <dbReference type="SAM" id="MobiDB-lite"/>
    </source>
</evidence>
<evidence type="ECO:0000313" key="3">
    <source>
        <dbReference type="Proteomes" id="UP000092583"/>
    </source>
</evidence>
<name>A0A1B9IFR5_9TREE</name>